<evidence type="ECO:0000313" key="4">
    <source>
        <dbReference type="Proteomes" id="UP001367508"/>
    </source>
</evidence>
<keyword evidence="1" id="KW-0611">Plant defense</keyword>
<organism evidence="3 4">
    <name type="scientific">Canavalia gladiata</name>
    <name type="common">Sword bean</name>
    <name type="synonym">Dolichos gladiatus</name>
    <dbReference type="NCBI Taxonomy" id="3824"/>
    <lineage>
        <taxon>Eukaryota</taxon>
        <taxon>Viridiplantae</taxon>
        <taxon>Streptophyta</taxon>
        <taxon>Embryophyta</taxon>
        <taxon>Tracheophyta</taxon>
        <taxon>Spermatophyta</taxon>
        <taxon>Magnoliopsida</taxon>
        <taxon>eudicotyledons</taxon>
        <taxon>Gunneridae</taxon>
        <taxon>Pentapetalae</taxon>
        <taxon>rosids</taxon>
        <taxon>fabids</taxon>
        <taxon>Fabales</taxon>
        <taxon>Fabaceae</taxon>
        <taxon>Papilionoideae</taxon>
        <taxon>50 kb inversion clade</taxon>
        <taxon>NPAAA clade</taxon>
        <taxon>indigoferoid/millettioid clade</taxon>
        <taxon>Phaseoleae</taxon>
        <taxon>Canavalia</taxon>
    </lineage>
</organism>
<name>A0AAN9JTT6_CANGL</name>
<dbReference type="Pfam" id="PF23247">
    <property type="entry name" value="LRR_RPS2"/>
    <property type="match status" value="1"/>
</dbReference>
<protein>
    <recommendedName>
        <fullName evidence="2">Disease resistance protein At4g27190-like leucine-rich repeats domain-containing protein</fullName>
    </recommendedName>
</protein>
<gene>
    <name evidence="3" type="ORF">VNO77_42889</name>
</gene>
<sequence>MLGEALFSMSVAQSLQQLEQLTVRGIEGLKHITGSGRGHGSNTNNREFILAPRNSRFLMPRLSTVDIADCSKLESLFPICCAEGLVQLQEIRIRKIAELIYVFGGCDHYDHSSLQFDNQILLPRLKYLRVEDLDNLSDMCPRNYPAMWSSPSKITVENCPKFNVVASF</sequence>
<feature type="domain" description="Disease resistance protein At4g27190-like leucine-rich repeats" evidence="2">
    <location>
        <begin position="58"/>
        <end position="95"/>
    </location>
</feature>
<dbReference type="EMBL" id="JAYMYQ010000011">
    <property type="protein sequence ID" value="KAK7304992.1"/>
    <property type="molecule type" value="Genomic_DNA"/>
</dbReference>
<reference evidence="3 4" key="1">
    <citation type="submission" date="2024-01" db="EMBL/GenBank/DDBJ databases">
        <title>The genomes of 5 underutilized Papilionoideae crops provide insights into root nodulation and disease resistanc.</title>
        <authorList>
            <person name="Jiang F."/>
        </authorList>
    </citation>
    <scope>NUCLEOTIDE SEQUENCE [LARGE SCALE GENOMIC DNA]</scope>
    <source>
        <strain evidence="3">LVBAO_FW01</strain>
        <tissue evidence="3">Leaves</tissue>
    </source>
</reference>
<comment type="caution">
    <text evidence="3">The sequence shown here is derived from an EMBL/GenBank/DDBJ whole genome shotgun (WGS) entry which is preliminary data.</text>
</comment>
<accession>A0AAN9JTT6</accession>
<dbReference type="InterPro" id="IPR057135">
    <property type="entry name" value="At4g27190-like_LRR"/>
</dbReference>
<evidence type="ECO:0000259" key="2">
    <source>
        <dbReference type="Pfam" id="PF23247"/>
    </source>
</evidence>
<evidence type="ECO:0000313" key="3">
    <source>
        <dbReference type="EMBL" id="KAK7304992.1"/>
    </source>
</evidence>
<evidence type="ECO:0000256" key="1">
    <source>
        <dbReference type="ARBA" id="ARBA00022821"/>
    </source>
</evidence>
<dbReference type="PANTHER" id="PTHR33463:SF209">
    <property type="entry name" value="DISEASE RESISTANCE PROTEIN RPS2-LIKE"/>
    <property type="match status" value="1"/>
</dbReference>
<dbReference type="Proteomes" id="UP001367508">
    <property type="component" value="Unassembled WGS sequence"/>
</dbReference>
<dbReference type="AlphaFoldDB" id="A0AAN9JTT6"/>
<dbReference type="InterPro" id="IPR050905">
    <property type="entry name" value="Plant_NBS-LRR"/>
</dbReference>
<dbReference type="PANTHER" id="PTHR33463">
    <property type="entry name" value="NB-ARC DOMAIN-CONTAINING PROTEIN-RELATED"/>
    <property type="match status" value="1"/>
</dbReference>
<keyword evidence="4" id="KW-1185">Reference proteome</keyword>
<proteinExistence type="predicted"/>